<protein>
    <submittedName>
        <fullName evidence="4">Uncharacterized protein LOC108734936</fullName>
    </submittedName>
</protein>
<evidence type="ECO:0000313" key="3">
    <source>
        <dbReference type="Proteomes" id="UP000192223"/>
    </source>
</evidence>
<dbReference type="AlphaFoldDB" id="A0A1W4WE18"/>
<organism evidence="3 4">
    <name type="scientific">Agrilus planipennis</name>
    <name type="common">Emerald ash borer</name>
    <name type="synonym">Agrilus marcopoli</name>
    <dbReference type="NCBI Taxonomy" id="224129"/>
    <lineage>
        <taxon>Eukaryota</taxon>
        <taxon>Metazoa</taxon>
        <taxon>Ecdysozoa</taxon>
        <taxon>Arthropoda</taxon>
        <taxon>Hexapoda</taxon>
        <taxon>Insecta</taxon>
        <taxon>Pterygota</taxon>
        <taxon>Neoptera</taxon>
        <taxon>Endopterygota</taxon>
        <taxon>Coleoptera</taxon>
        <taxon>Polyphaga</taxon>
        <taxon>Elateriformia</taxon>
        <taxon>Buprestoidea</taxon>
        <taxon>Buprestidae</taxon>
        <taxon>Agrilinae</taxon>
        <taxon>Agrilus</taxon>
    </lineage>
</organism>
<dbReference type="InterPro" id="IPR018247">
    <property type="entry name" value="EF_Hand_1_Ca_BS"/>
</dbReference>
<dbReference type="Pfam" id="PF13499">
    <property type="entry name" value="EF-hand_7"/>
    <property type="match status" value="1"/>
</dbReference>
<dbReference type="PROSITE" id="PS00018">
    <property type="entry name" value="EF_HAND_1"/>
    <property type="match status" value="1"/>
</dbReference>
<keyword evidence="3" id="KW-1185">Reference proteome</keyword>
<dbReference type="Gene3D" id="1.10.238.10">
    <property type="entry name" value="EF-hand"/>
    <property type="match status" value="1"/>
</dbReference>
<dbReference type="GO" id="GO:0005509">
    <property type="term" value="F:calcium ion binding"/>
    <property type="evidence" value="ECO:0007669"/>
    <property type="project" value="InterPro"/>
</dbReference>
<dbReference type="Proteomes" id="UP000192223">
    <property type="component" value="Unplaced"/>
</dbReference>
<feature type="domain" description="EF-hand" evidence="2">
    <location>
        <begin position="94"/>
        <end position="129"/>
    </location>
</feature>
<dbReference type="SUPFAM" id="SSF47473">
    <property type="entry name" value="EF-hand"/>
    <property type="match status" value="1"/>
</dbReference>
<feature type="domain" description="EF-hand" evidence="2">
    <location>
        <begin position="130"/>
        <end position="165"/>
    </location>
</feature>
<dbReference type="KEGG" id="apln:108734936"/>
<dbReference type="InterPro" id="IPR002048">
    <property type="entry name" value="EF_hand_dom"/>
</dbReference>
<dbReference type="InParanoid" id="A0A1W4WE18"/>
<dbReference type="InterPro" id="IPR011992">
    <property type="entry name" value="EF-hand-dom_pair"/>
</dbReference>
<dbReference type="CDD" id="cd00051">
    <property type="entry name" value="EFh"/>
    <property type="match status" value="1"/>
</dbReference>
<keyword evidence="1" id="KW-0106">Calcium</keyword>
<evidence type="ECO:0000256" key="1">
    <source>
        <dbReference type="ARBA" id="ARBA00022837"/>
    </source>
</evidence>
<sequence length="201" mass="23481">MGNRISKLLKRLFDYPIKRKPICFFRSEDFTTTGEPISKDVEQERSQLTEYDKLVQSFYTRLDQERQSDLKTVEKDVRTSFEKIAEQYPGWDDVTVSNLHNLFLLFDNNMNGMLDYEDFASILECLGDTHTYEERKEKFTSADTDLNGWITYDEYLSVIFNFDPPDQYGLTGLAKLAVLKAENVHFVTQLSVGEQLEYGLF</sequence>
<dbReference type="RefSeq" id="XP_018322211.1">
    <property type="nucleotide sequence ID" value="XM_018466709.1"/>
</dbReference>
<dbReference type="PROSITE" id="PS50222">
    <property type="entry name" value="EF_HAND_2"/>
    <property type="match status" value="2"/>
</dbReference>
<accession>A0A1W4WE18</accession>
<dbReference type="GeneID" id="108734936"/>
<name>A0A1W4WE18_AGRPL</name>
<reference evidence="4" key="1">
    <citation type="submission" date="2025-08" db="UniProtKB">
        <authorList>
            <consortium name="RefSeq"/>
        </authorList>
    </citation>
    <scope>IDENTIFICATION</scope>
    <source>
        <tissue evidence="4">Entire body</tissue>
    </source>
</reference>
<evidence type="ECO:0000259" key="2">
    <source>
        <dbReference type="PROSITE" id="PS50222"/>
    </source>
</evidence>
<evidence type="ECO:0000313" key="4">
    <source>
        <dbReference type="RefSeq" id="XP_018322211.1"/>
    </source>
</evidence>
<proteinExistence type="predicted"/>
<dbReference type="STRING" id="224129.A0A1W4WE18"/>
<dbReference type="OrthoDB" id="343296at2759"/>
<gene>
    <name evidence="4" type="primary">LOC108734936</name>
</gene>